<feature type="compositionally biased region" description="Low complexity" evidence="5">
    <location>
        <begin position="231"/>
        <end position="240"/>
    </location>
</feature>
<reference evidence="8" key="1">
    <citation type="journal article" date="2014" name="Int. J. Syst. Evol. Microbiol.">
        <title>Complete genome sequence of Corynebacterium casei LMG S-19264T (=DSM 44701T), isolated from a smear-ripened cheese.</title>
        <authorList>
            <consortium name="US DOE Joint Genome Institute (JGI-PGF)"/>
            <person name="Walter F."/>
            <person name="Albersmeier A."/>
            <person name="Kalinowski J."/>
            <person name="Ruckert C."/>
        </authorList>
    </citation>
    <scope>NUCLEOTIDE SEQUENCE</scope>
    <source>
        <strain evidence="8">CGMCC 4.7201</strain>
    </source>
</reference>
<evidence type="ECO:0000259" key="7">
    <source>
        <dbReference type="Pfam" id="PF08281"/>
    </source>
</evidence>
<comment type="similarity">
    <text evidence="1">Belongs to the sigma-70 factor family. ECF subfamily.</text>
</comment>
<evidence type="ECO:0000256" key="1">
    <source>
        <dbReference type="ARBA" id="ARBA00010641"/>
    </source>
</evidence>
<dbReference type="InterPro" id="IPR013249">
    <property type="entry name" value="RNA_pol_sigma70_r4_t2"/>
</dbReference>
<dbReference type="AlphaFoldDB" id="A0A917ZZ63"/>
<keyword evidence="2" id="KW-0805">Transcription regulation</keyword>
<evidence type="ECO:0000259" key="6">
    <source>
        <dbReference type="Pfam" id="PF04542"/>
    </source>
</evidence>
<dbReference type="GO" id="GO:0003677">
    <property type="term" value="F:DNA binding"/>
    <property type="evidence" value="ECO:0007669"/>
    <property type="project" value="InterPro"/>
</dbReference>
<dbReference type="GO" id="GO:0006352">
    <property type="term" value="P:DNA-templated transcription initiation"/>
    <property type="evidence" value="ECO:0007669"/>
    <property type="project" value="InterPro"/>
</dbReference>
<dbReference type="SUPFAM" id="SSF88946">
    <property type="entry name" value="Sigma2 domain of RNA polymerase sigma factors"/>
    <property type="match status" value="1"/>
</dbReference>
<dbReference type="NCBIfam" id="TIGR02937">
    <property type="entry name" value="sigma70-ECF"/>
    <property type="match status" value="1"/>
</dbReference>
<dbReference type="Gene3D" id="1.10.10.10">
    <property type="entry name" value="Winged helix-like DNA-binding domain superfamily/Winged helix DNA-binding domain"/>
    <property type="match status" value="1"/>
</dbReference>
<dbReference type="PANTHER" id="PTHR43133">
    <property type="entry name" value="RNA POLYMERASE ECF-TYPE SIGMA FACTO"/>
    <property type="match status" value="1"/>
</dbReference>
<dbReference type="SUPFAM" id="SSF88659">
    <property type="entry name" value="Sigma3 and sigma4 domains of RNA polymerase sigma factors"/>
    <property type="match status" value="1"/>
</dbReference>
<keyword evidence="9" id="KW-1185">Reference proteome</keyword>
<evidence type="ECO:0000256" key="4">
    <source>
        <dbReference type="ARBA" id="ARBA00023163"/>
    </source>
</evidence>
<keyword evidence="3" id="KW-0731">Sigma factor</keyword>
<evidence type="ECO:0000256" key="3">
    <source>
        <dbReference type="ARBA" id="ARBA00023082"/>
    </source>
</evidence>
<feature type="domain" description="RNA polymerase sigma factor 70 region 4 type 2" evidence="7">
    <location>
        <begin position="124"/>
        <end position="168"/>
    </location>
</feature>
<protein>
    <recommendedName>
        <fullName evidence="10">RNA polymerase sigma factor</fullName>
    </recommendedName>
</protein>
<dbReference type="Gene3D" id="1.10.1740.10">
    <property type="match status" value="1"/>
</dbReference>
<feature type="domain" description="RNA polymerase sigma-70 region 2" evidence="6">
    <location>
        <begin position="26"/>
        <end position="88"/>
    </location>
</feature>
<dbReference type="GO" id="GO:0016987">
    <property type="term" value="F:sigma factor activity"/>
    <property type="evidence" value="ECO:0007669"/>
    <property type="project" value="UniProtKB-KW"/>
</dbReference>
<proteinExistence type="inferred from homology"/>
<dbReference type="RefSeq" id="WP_189135213.1">
    <property type="nucleotide sequence ID" value="NZ_BMMS01000038.1"/>
</dbReference>
<feature type="compositionally biased region" description="Pro residues" evidence="5">
    <location>
        <begin position="317"/>
        <end position="332"/>
    </location>
</feature>
<dbReference type="InterPro" id="IPR014284">
    <property type="entry name" value="RNA_pol_sigma-70_dom"/>
</dbReference>
<organism evidence="8 9">
    <name type="scientific">Wenjunlia tyrosinilytica</name>
    <dbReference type="NCBI Taxonomy" id="1544741"/>
    <lineage>
        <taxon>Bacteria</taxon>
        <taxon>Bacillati</taxon>
        <taxon>Actinomycetota</taxon>
        <taxon>Actinomycetes</taxon>
        <taxon>Kitasatosporales</taxon>
        <taxon>Streptomycetaceae</taxon>
        <taxon>Wenjunlia</taxon>
    </lineage>
</organism>
<evidence type="ECO:0000313" key="9">
    <source>
        <dbReference type="Proteomes" id="UP000641932"/>
    </source>
</evidence>
<dbReference type="InterPro" id="IPR013325">
    <property type="entry name" value="RNA_pol_sigma_r2"/>
</dbReference>
<keyword evidence="4" id="KW-0804">Transcription</keyword>
<dbReference type="PANTHER" id="PTHR43133:SF25">
    <property type="entry name" value="RNA POLYMERASE SIGMA FACTOR RFAY-RELATED"/>
    <property type="match status" value="1"/>
</dbReference>
<dbReference type="InterPro" id="IPR036388">
    <property type="entry name" value="WH-like_DNA-bd_sf"/>
</dbReference>
<evidence type="ECO:0008006" key="10">
    <source>
        <dbReference type="Google" id="ProtNLM"/>
    </source>
</evidence>
<accession>A0A917ZZ63</accession>
<dbReference type="Proteomes" id="UP000641932">
    <property type="component" value="Unassembled WGS sequence"/>
</dbReference>
<name>A0A917ZZ63_9ACTN</name>
<dbReference type="Pfam" id="PF04542">
    <property type="entry name" value="Sigma70_r2"/>
    <property type="match status" value="1"/>
</dbReference>
<comment type="caution">
    <text evidence="8">The sequence shown here is derived from an EMBL/GenBank/DDBJ whole genome shotgun (WGS) entry which is preliminary data.</text>
</comment>
<dbReference type="EMBL" id="BMMS01000038">
    <property type="protein sequence ID" value="GGO98443.1"/>
    <property type="molecule type" value="Genomic_DNA"/>
</dbReference>
<dbReference type="CDD" id="cd06171">
    <property type="entry name" value="Sigma70_r4"/>
    <property type="match status" value="1"/>
</dbReference>
<evidence type="ECO:0000256" key="2">
    <source>
        <dbReference type="ARBA" id="ARBA00023015"/>
    </source>
</evidence>
<evidence type="ECO:0000313" key="8">
    <source>
        <dbReference type="EMBL" id="GGO98443.1"/>
    </source>
</evidence>
<reference evidence="8" key="2">
    <citation type="submission" date="2020-09" db="EMBL/GenBank/DDBJ databases">
        <authorList>
            <person name="Sun Q."/>
            <person name="Zhou Y."/>
        </authorList>
    </citation>
    <scope>NUCLEOTIDE SEQUENCE</scope>
    <source>
        <strain evidence="8">CGMCC 4.7201</strain>
    </source>
</reference>
<evidence type="ECO:0000256" key="5">
    <source>
        <dbReference type="SAM" id="MobiDB-lite"/>
    </source>
</evidence>
<feature type="compositionally biased region" description="Low complexity" evidence="5">
    <location>
        <begin position="364"/>
        <end position="394"/>
    </location>
</feature>
<feature type="compositionally biased region" description="Low complexity" evidence="5">
    <location>
        <begin position="333"/>
        <end position="357"/>
    </location>
</feature>
<sequence>MATYKHPAHPGGPGACSGERWQRMWSHREQLLKVARRRSVSVEDAEDAVHEAMLRAVENPHVDDERLGAWLTTVTMRLCIDRHRQVNREVEVRSRSTLAAPGPVPVEEVVCDRAEAKWLADRSGELPARQAQALRLKSEDRDVGQVAHEMGLSYEAVESLLARARRTLRNSLAGTLALVLWVCDRGRPRAGGGGGGGGGTQAVAMVSTAASLAVLGLSVPYAHDPQPSRPPQSSTSYRTPGPALPGHQGPPPVWDDTKAQSRADGTLPPSPGRGSGGPQDLLPALTLPTMPGLPAIPGLPSGAVASVPQVPDVPSVPSVPPMSDVPPVPSVPDVPDVPSTPKVPSVPSLSHPPHVSLTPAVPSVPTKTTGAVKTAAAPWTTTTAPGAGALTPVPTDAPVPQR</sequence>
<feature type="region of interest" description="Disordered" evidence="5">
    <location>
        <begin position="221"/>
        <end position="289"/>
    </location>
</feature>
<dbReference type="InterPro" id="IPR013324">
    <property type="entry name" value="RNA_pol_sigma_r3/r4-like"/>
</dbReference>
<feature type="region of interest" description="Disordered" evidence="5">
    <location>
        <begin position="314"/>
        <end position="402"/>
    </location>
</feature>
<dbReference type="InterPro" id="IPR039425">
    <property type="entry name" value="RNA_pol_sigma-70-like"/>
</dbReference>
<dbReference type="Pfam" id="PF08281">
    <property type="entry name" value="Sigma70_r4_2"/>
    <property type="match status" value="1"/>
</dbReference>
<gene>
    <name evidence="8" type="ORF">GCM10012280_62600</name>
</gene>
<dbReference type="InterPro" id="IPR007627">
    <property type="entry name" value="RNA_pol_sigma70_r2"/>
</dbReference>